<accession>A0A0W8FAF3</accession>
<feature type="transmembrane region" description="Helical" evidence="1">
    <location>
        <begin position="60"/>
        <end position="82"/>
    </location>
</feature>
<evidence type="ECO:0000313" key="2">
    <source>
        <dbReference type="EMBL" id="KUG17848.1"/>
    </source>
</evidence>
<evidence type="ECO:0000256" key="1">
    <source>
        <dbReference type="SAM" id="Phobius"/>
    </source>
</evidence>
<dbReference type="Gene3D" id="1.20.120.1200">
    <property type="entry name" value="NADH-ubiquinone/plastoquinone oxidoreductase chain 6, subunit NuoJ"/>
    <property type="match status" value="1"/>
</dbReference>
<organism evidence="2">
    <name type="scientific">hydrocarbon metagenome</name>
    <dbReference type="NCBI Taxonomy" id="938273"/>
    <lineage>
        <taxon>unclassified sequences</taxon>
        <taxon>metagenomes</taxon>
        <taxon>ecological metagenomes</taxon>
    </lineage>
</organism>
<keyword evidence="1" id="KW-1133">Transmembrane helix</keyword>
<proteinExistence type="predicted"/>
<dbReference type="InterPro" id="IPR042106">
    <property type="entry name" value="Nuo/plastoQ_OxRdtase_6_NuoJ"/>
</dbReference>
<reference evidence="2" key="1">
    <citation type="journal article" date="2015" name="Proc. Natl. Acad. Sci. U.S.A.">
        <title>Networks of energetic and metabolic interactions define dynamics in microbial communities.</title>
        <authorList>
            <person name="Embree M."/>
            <person name="Liu J.K."/>
            <person name="Al-Bassam M.M."/>
            <person name="Zengler K."/>
        </authorList>
    </citation>
    <scope>NUCLEOTIDE SEQUENCE</scope>
</reference>
<dbReference type="AlphaFoldDB" id="A0A0W8FAF3"/>
<dbReference type="EMBL" id="LNQE01001419">
    <property type="protein sequence ID" value="KUG17848.1"/>
    <property type="molecule type" value="Genomic_DNA"/>
</dbReference>
<name>A0A0W8FAF3_9ZZZZ</name>
<keyword evidence="1" id="KW-0812">Transmembrane</keyword>
<keyword evidence="1" id="KW-0472">Membrane</keyword>
<sequence>MAKFKLIILTLAFLAALVASLSVTDWGPVTEHPLGYAPSEGMRLPESGVGDIGFEIFTTYVFSFEVLALVLTAALVGAIWVARKENA</sequence>
<protein>
    <submittedName>
        <fullName evidence="2">Coenzyme f(420)h(2) dehydrogenase (Methanophenazine) subunit fpoj2</fullName>
    </submittedName>
</protein>
<comment type="caution">
    <text evidence="2">The sequence shown here is derived from an EMBL/GenBank/DDBJ whole genome shotgun (WGS) entry which is preliminary data.</text>
</comment>
<gene>
    <name evidence="2" type="ORF">ASZ90_012491</name>
</gene>